<evidence type="ECO:0000313" key="2">
    <source>
        <dbReference type="Proteomes" id="UP000325315"/>
    </source>
</evidence>
<keyword evidence="1" id="KW-0548">Nucleotidyltransferase</keyword>
<dbReference type="OrthoDB" id="1000249at2759"/>
<dbReference type="GO" id="GO:0003964">
    <property type="term" value="F:RNA-directed DNA polymerase activity"/>
    <property type="evidence" value="ECO:0007669"/>
    <property type="project" value="UniProtKB-KW"/>
</dbReference>
<evidence type="ECO:0000313" key="1">
    <source>
        <dbReference type="EMBL" id="KAA3466301.1"/>
    </source>
</evidence>
<name>A0A5B6VBA5_9ROSI</name>
<dbReference type="AlphaFoldDB" id="A0A5B6VBA5"/>
<organism evidence="1 2">
    <name type="scientific">Gossypium australe</name>
    <dbReference type="NCBI Taxonomy" id="47621"/>
    <lineage>
        <taxon>Eukaryota</taxon>
        <taxon>Viridiplantae</taxon>
        <taxon>Streptophyta</taxon>
        <taxon>Embryophyta</taxon>
        <taxon>Tracheophyta</taxon>
        <taxon>Spermatophyta</taxon>
        <taxon>Magnoliopsida</taxon>
        <taxon>eudicotyledons</taxon>
        <taxon>Gunneridae</taxon>
        <taxon>Pentapetalae</taxon>
        <taxon>rosids</taxon>
        <taxon>malvids</taxon>
        <taxon>Malvales</taxon>
        <taxon>Malvaceae</taxon>
        <taxon>Malvoideae</taxon>
        <taxon>Gossypium</taxon>
    </lineage>
</organism>
<reference evidence="2" key="1">
    <citation type="journal article" date="2019" name="Plant Biotechnol. J.">
        <title>Genome sequencing of the Australian wild diploid species Gossypium australe highlights disease resistance and delayed gland morphogenesis.</title>
        <authorList>
            <person name="Cai Y."/>
            <person name="Cai X."/>
            <person name="Wang Q."/>
            <person name="Wang P."/>
            <person name="Zhang Y."/>
            <person name="Cai C."/>
            <person name="Xu Y."/>
            <person name="Wang K."/>
            <person name="Zhou Z."/>
            <person name="Wang C."/>
            <person name="Geng S."/>
            <person name="Li B."/>
            <person name="Dong Q."/>
            <person name="Hou Y."/>
            <person name="Wang H."/>
            <person name="Ai P."/>
            <person name="Liu Z."/>
            <person name="Yi F."/>
            <person name="Sun M."/>
            <person name="An G."/>
            <person name="Cheng J."/>
            <person name="Zhang Y."/>
            <person name="Shi Q."/>
            <person name="Xie Y."/>
            <person name="Shi X."/>
            <person name="Chang Y."/>
            <person name="Huang F."/>
            <person name="Chen Y."/>
            <person name="Hong S."/>
            <person name="Mi L."/>
            <person name="Sun Q."/>
            <person name="Zhang L."/>
            <person name="Zhou B."/>
            <person name="Peng R."/>
            <person name="Zhang X."/>
            <person name="Liu F."/>
        </authorList>
    </citation>
    <scope>NUCLEOTIDE SEQUENCE [LARGE SCALE GENOMIC DNA]</scope>
    <source>
        <strain evidence="2">cv. PA1801</strain>
    </source>
</reference>
<keyword evidence="1" id="KW-0808">Transferase</keyword>
<sequence>MEESIEQVIRECWESSTIPLMEKLERLQFSLKKWVCINKRKNEGLKRRLTKELETLLEKEGDDEIMARIIDTKNHLNMEIDKDEMYWEQRVRANWLQLGDKNSAYFHKYASARRRANTISKLVLDDGKEIINGLEINETATLFFQKLFTSKGVENPCKVLAGIEESIYHEVNEGLLSPFREEEVQTSLKGMRPTKALGSDGFPALFFQMYWHIVGKDVVEYCLGILNDKKEVESLNMTDIVLIPKVPKPTKLVNFRPISLCTLMYKIVAKTITNRLQDVIDNCIDKVQSAFVPG</sequence>
<keyword evidence="2" id="KW-1185">Reference proteome</keyword>
<dbReference type="PANTHER" id="PTHR19446">
    <property type="entry name" value="REVERSE TRANSCRIPTASES"/>
    <property type="match status" value="1"/>
</dbReference>
<protein>
    <submittedName>
        <fullName evidence="1">Reverse transcriptase</fullName>
    </submittedName>
</protein>
<keyword evidence="1" id="KW-0695">RNA-directed DNA polymerase</keyword>
<proteinExistence type="predicted"/>
<dbReference type="EMBL" id="SMMG02000007">
    <property type="protein sequence ID" value="KAA3466301.1"/>
    <property type="molecule type" value="Genomic_DNA"/>
</dbReference>
<gene>
    <name evidence="1" type="ORF">EPI10_001400</name>
</gene>
<accession>A0A5B6VBA5</accession>
<dbReference type="Proteomes" id="UP000325315">
    <property type="component" value="Unassembled WGS sequence"/>
</dbReference>
<comment type="caution">
    <text evidence="1">The sequence shown here is derived from an EMBL/GenBank/DDBJ whole genome shotgun (WGS) entry which is preliminary data.</text>
</comment>